<protein>
    <submittedName>
        <fullName evidence="6">Gametocyte-specific factor 1-like</fullName>
    </submittedName>
</protein>
<evidence type="ECO:0000259" key="4">
    <source>
        <dbReference type="PROSITE" id="PS51800"/>
    </source>
</evidence>
<dbReference type="OMA" id="PFISCPY"/>
<dbReference type="GeneID" id="113403255"/>
<evidence type="ECO:0000256" key="3">
    <source>
        <dbReference type="ARBA" id="ARBA00022833"/>
    </source>
</evidence>
<evidence type="ECO:0000256" key="1">
    <source>
        <dbReference type="ARBA" id="ARBA00022723"/>
    </source>
</evidence>
<name>A0A8B8IQV1_VANTA</name>
<reference evidence="6" key="1">
    <citation type="submission" date="2025-08" db="UniProtKB">
        <authorList>
            <consortium name="RefSeq"/>
        </authorList>
    </citation>
    <scope>IDENTIFICATION</scope>
    <source>
        <tissue evidence="6">Whole body</tissue>
    </source>
</reference>
<feature type="domain" description="CHHC U11-48K-type" evidence="4">
    <location>
        <begin position="35"/>
        <end position="62"/>
    </location>
</feature>
<keyword evidence="3" id="KW-0862">Zinc</keyword>
<organism evidence="5 6">
    <name type="scientific">Vanessa tameamea</name>
    <name type="common">Kamehameha butterfly</name>
    <dbReference type="NCBI Taxonomy" id="334116"/>
    <lineage>
        <taxon>Eukaryota</taxon>
        <taxon>Metazoa</taxon>
        <taxon>Ecdysozoa</taxon>
        <taxon>Arthropoda</taxon>
        <taxon>Hexapoda</taxon>
        <taxon>Insecta</taxon>
        <taxon>Pterygota</taxon>
        <taxon>Neoptera</taxon>
        <taxon>Endopterygota</taxon>
        <taxon>Lepidoptera</taxon>
        <taxon>Glossata</taxon>
        <taxon>Ditrysia</taxon>
        <taxon>Papilionoidea</taxon>
        <taxon>Nymphalidae</taxon>
        <taxon>Nymphalinae</taxon>
        <taxon>Vanessa</taxon>
    </lineage>
</organism>
<dbReference type="RefSeq" id="XP_026499508.1">
    <property type="nucleotide sequence ID" value="XM_026643723.2"/>
</dbReference>
<dbReference type="OrthoDB" id="10069248at2759"/>
<evidence type="ECO:0000256" key="2">
    <source>
        <dbReference type="ARBA" id="ARBA00022771"/>
    </source>
</evidence>
<gene>
    <name evidence="6" type="primary">LOC113403255</name>
</gene>
<sequence length="101" mass="11929">MDDPFITCPYDHSHRVPRSRIQAHIVRCQEKHPPLTACPYNATHRFTQADMKIHVTQCPSREEMFPEHKPPKVVAHLIAPRPILQREYLPEMDPNHETWDD</sequence>
<keyword evidence="1" id="KW-0479">Metal-binding</keyword>
<evidence type="ECO:0000313" key="5">
    <source>
        <dbReference type="Proteomes" id="UP001652626"/>
    </source>
</evidence>
<proteinExistence type="predicted"/>
<dbReference type="Proteomes" id="UP001652626">
    <property type="component" value="Chromosome 29"/>
</dbReference>
<dbReference type="PROSITE" id="PS51800">
    <property type="entry name" value="ZF_CHHC_U11_48K"/>
    <property type="match status" value="2"/>
</dbReference>
<keyword evidence="2" id="KW-0863">Zinc-finger</keyword>
<dbReference type="InterPro" id="IPR022776">
    <property type="entry name" value="TRM13/UPF0224_CHHC_Znf_dom"/>
</dbReference>
<dbReference type="GO" id="GO:0008270">
    <property type="term" value="F:zinc ion binding"/>
    <property type="evidence" value="ECO:0007669"/>
    <property type="project" value="UniProtKB-KW"/>
</dbReference>
<dbReference type="InterPro" id="IPR036236">
    <property type="entry name" value="Znf_C2H2_sf"/>
</dbReference>
<dbReference type="SUPFAM" id="SSF57667">
    <property type="entry name" value="beta-beta-alpha zinc fingers"/>
    <property type="match status" value="1"/>
</dbReference>
<accession>A0A8B8IQV1</accession>
<dbReference type="AlphaFoldDB" id="A0A8B8IQV1"/>
<keyword evidence="5" id="KW-1185">Reference proteome</keyword>
<feature type="domain" description="CHHC U11-48K-type" evidence="4">
    <location>
        <begin position="5"/>
        <end position="32"/>
    </location>
</feature>
<evidence type="ECO:0000313" key="6">
    <source>
        <dbReference type="RefSeq" id="XP_026499508.1"/>
    </source>
</evidence>
<dbReference type="Pfam" id="PF05253">
    <property type="entry name" value="zf-U11-48K"/>
    <property type="match status" value="2"/>
</dbReference>